<gene>
    <name evidence="3" type="ORF">D3H65_02605</name>
</gene>
<evidence type="ECO:0000313" key="3">
    <source>
        <dbReference type="EMBL" id="AXY72925.1"/>
    </source>
</evidence>
<dbReference type="Proteomes" id="UP000263900">
    <property type="component" value="Chromosome"/>
</dbReference>
<dbReference type="OrthoDB" id="9815009at2"/>
<dbReference type="Gene3D" id="1.10.10.10">
    <property type="entry name" value="Winged helix-like DNA-binding domain superfamily/Winged helix DNA-binding domain"/>
    <property type="match status" value="1"/>
</dbReference>
<sequence length="228" mass="26346">MNRIDRLMGLITVLQSKKYVLPEKLAERFGLSIRTVYRDVKALNEIGVPVSFEPNKGYHIAKGFFLPPLLFTAEEANALILLQTLANRFTDQSIAKHSTSALNKIKAVLRSYDKDLADQMSAQVNIYVPEEEKATTAHLATLQQAIAQKQILNIKYTDNKGTHTERDIEPVGLVFYTYQWHLIAWCWLRNEYRDFKVKTIVRLTNTGKPFRREHTFEATTYLKIFSHQ</sequence>
<dbReference type="RefSeq" id="WP_119048763.1">
    <property type="nucleotide sequence ID" value="NZ_CP032157.1"/>
</dbReference>
<dbReference type="PROSITE" id="PS52050">
    <property type="entry name" value="WYL"/>
    <property type="match status" value="1"/>
</dbReference>
<evidence type="ECO:0000259" key="2">
    <source>
        <dbReference type="Pfam" id="PF13280"/>
    </source>
</evidence>
<dbReference type="SUPFAM" id="SSF46785">
    <property type="entry name" value="Winged helix' DNA-binding domain"/>
    <property type="match status" value="1"/>
</dbReference>
<dbReference type="InterPro" id="IPR036390">
    <property type="entry name" value="WH_DNA-bd_sf"/>
</dbReference>
<dbReference type="InterPro" id="IPR026881">
    <property type="entry name" value="WYL_dom"/>
</dbReference>
<dbReference type="InterPro" id="IPR036388">
    <property type="entry name" value="WH-like_DNA-bd_sf"/>
</dbReference>
<reference evidence="3 4" key="1">
    <citation type="submission" date="2018-09" db="EMBL/GenBank/DDBJ databases">
        <title>Genome sequencing of strain 6GH32-13.</title>
        <authorList>
            <person name="Weon H.-Y."/>
            <person name="Heo J."/>
            <person name="Kwon S.-W."/>
        </authorList>
    </citation>
    <scope>NUCLEOTIDE SEQUENCE [LARGE SCALE GENOMIC DNA]</scope>
    <source>
        <strain evidence="3 4">5GH32-13</strain>
    </source>
</reference>
<dbReference type="AlphaFoldDB" id="A0A3B7MMS7"/>
<evidence type="ECO:0000313" key="4">
    <source>
        <dbReference type="Proteomes" id="UP000263900"/>
    </source>
</evidence>
<dbReference type="InterPro" id="IPR013196">
    <property type="entry name" value="HTH_11"/>
</dbReference>
<feature type="domain" description="WYL" evidence="2">
    <location>
        <begin position="138"/>
        <end position="203"/>
    </location>
</feature>
<feature type="domain" description="Helix-turn-helix type 11" evidence="1">
    <location>
        <begin position="10"/>
        <end position="58"/>
    </location>
</feature>
<dbReference type="Pfam" id="PF08279">
    <property type="entry name" value="HTH_11"/>
    <property type="match status" value="1"/>
</dbReference>
<dbReference type="InterPro" id="IPR051534">
    <property type="entry name" value="CBASS_pafABC_assoc_protein"/>
</dbReference>
<protein>
    <submittedName>
        <fullName evidence="3">YafY family transcriptional regulator</fullName>
    </submittedName>
</protein>
<evidence type="ECO:0000259" key="1">
    <source>
        <dbReference type="Pfam" id="PF08279"/>
    </source>
</evidence>
<keyword evidence="4" id="KW-1185">Reference proteome</keyword>
<accession>A0A3B7MMS7</accession>
<name>A0A3B7MMS7_9BACT</name>
<proteinExistence type="predicted"/>
<dbReference type="Pfam" id="PF13280">
    <property type="entry name" value="WYL"/>
    <property type="match status" value="1"/>
</dbReference>
<organism evidence="3 4">
    <name type="scientific">Paraflavitalea soli</name>
    <dbReference type="NCBI Taxonomy" id="2315862"/>
    <lineage>
        <taxon>Bacteria</taxon>
        <taxon>Pseudomonadati</taxon>
        <taxon>Bacteroidota</taxon>
        <taxon>Chitinophagia</taxon>
        <taxon>Chitinophagales</taxon>
        <taxon>Chitinophagaceae</taxon>
        <taxon>Paraflavitalea</taxon>
    </lineage>
</organism>
<dbReference type="KEGG" id="pseg:D3H65_02605"/>
<dbReference type="PANTHER" id="PTHR34580:SF3">
    <property type="entry name" value="PROTEIN PAFB"/>
    <property type="match status" value="1"/>
</dbReference>
<dbReference type="EMBL" id="CP032157">
    <property type="protein sequence ID" value="AXY72925.1"/>
    <property type="molecule type" value="Genomic_DNA"/>
</dbReference>
<dbReference type="PANTHER" id="PTHR34580">
    <property type="match status" value="1"/>
</dbReference>